<dbReference type="SUPFAM" id="SSF52540">
    <property type="entry name" value="P-loop containing nucleoside triphosphate hydrolases"/>
    <property type="match status" value="1"/>
</dbReference>
<dbReference type="Proteomes" id="UP000183126">
    <property type="component" value="Chromosome I"/>
</dbReference>
<protein>
    <submittedName>
        <fullName evidence="3">AAA domain-containing protein</fullName>
    </submittedName>
</protein>
<sequence length="898" mass="98942">MSVDYPTLDEAQEKRIAAVHGGFLYQHLFAVACLLKAKTSNVLSVVIERDEDVEVVLADTRIYVQVKTRSDPLIPSDLGTALDRFQLIREQHEQGLRHGTPRFVVASNQSPGPKLSARIKQGELGDDVQFIHPGEILPAELACLPGCWTDLSSAVADCVKLAETIPHGALVPESLVWKLAGKVQAAATGHQNLGGYTFHSESLPALFEQLLTQLQRLPALQTHYLPQIDEPALINRERIRIICGFSGAGKTSWCAQAAMHTPESCIYFDARETAGPAFARSLVREIAGGLVDKPHEIGELFAPDASGIDSMTALGRHLEIQGIEPLVIIDNAHEIPAADLQAVFGCTTQMRFILLCQPVGSIQEVEQLSGVRREVLQGWNLDSVAAEASRLGAKGNVETMERVRVLTAGMPLYLQSAARLAAKDYEGDLSALCTALEQQATLETTAQELILTKVYQGLPETSQHIVTLLSMVDVAITQNELQSLMAAYATTPPAAVNQAIRALRALGVLEVQGSLEIKLHDAMRLVGAGELHAVADSRLLTTKVVLKDLLLTSLKQTRSHHKLRLLIKTLIDLEESEFLIELAGEELFQETGLGPLLIDYLEKASTSSDLDAETRFWAFDSLFFITNRSENPEQKSIYLSSMAQLVANHQLSDRAVLSYHQKNMEWQGLQENAKGVHDAIELIKKSPALTPDRRLTLDYNTAVALWRIHENKAAEALIEKVINEHLKLLQISEQWMLGRSTSSVVDHLSKLSPEAALVTHLANAYEVKAILLKKRGVNPQLYRLYAWKFFVCTQSFSSAVRTGLDAAQDMLDMRDFHAARTIVGSNIIPLIKQAHLLGELSSARSFYAVILAYCRDFEAADREMASIAPFRAGLTDAQRNEFDSQLSLIEDIRAGRVR</sequence>
<evidence type="ECO:0000313" key="2">
    <source>
        <dbReference type="EMBL" id="KRP60162.1"/>
    </source>
</evidence>
<dbReference type="AlphaFoldDB" id="A0A0R2ZHK8"/>
<dbReference type="PATRIC" id="fig|200450.4.peg.4721"/>
<dbReference type="EMBL" id="LT629760">
    <property type="protein sequence ID" value="SDS59815.1"/>
    <property type="molecule type" value="Genomic_DNA"/>
</dbReference>
<reference evidence="3 5" key="2">
    <citation type="submission" date="2016-10" db="EMBL/GenBank/DDBJ databases">
        <authorList>
            <person name="Varghese N."/>
            <person name="Submissions S."/>
        </authorList>
    </citation>
    <scope>NUCLEOTIDE SEQUENCE [LARGE SCALE GENOMIC DNA]</scope>
    <source>
        <strain evidence="3 5">BS3111</strain>
    </source>
</reference>
<evidence type="ECO:0000313" key="5">
    <source>
        <dbReference type="Proteomes" id="UP000183126"/>
    </source>
</evidence>
<evidence type="ECO:0000259" key="1">
    <source>
        <dbReference type="Pfam" id="PF13401"/>
    </source>
</evidence>
<gene>
    <name evidence="3" type="ORF">SAMN04490205_2995</name>
    <name evidence="2" type="ORF">TU79_13425</name>
</gene>
<dbReference type="Gene3D" id="3.40.50.300">
    <property type="entry name" value="P-loop containing nucleotide triphosphate hydrolases"/>
    <property type="match status" value="1"/>
</dbReference>
<evidence type="ECO:0000313" key="3">
    <source>
        <dbReference type="EMBL" id="SDS59815.1"/>
    </source>
</evidence>
<organism evidence="2 4">
    <name type="scientific">Pseudomonas trivialis</name>
    <dbReference type="NCBI Taxonomy" id="200450"/>
    <lineage>
        <taxon>Bacteria</taxon>
        <taxon>Pseudomonadati</taxon>
        <taxon>Pseudomonadota</taxon>
        <taxon>Gammaproteobacteria</taxon>
        <taxon>Pseudomonadales</taxon>
        <taxon>Pseudomonadaceae</taxon>
        <taxon>Pseudomonas</taxon>
    </lineage>
</organism>
<proteinExistence type="predicted"/>
<evidence type="ECO:0000313" key="4">
    <source>
        <dbReference type="Proteomes" id="UP000052019"/>
    </source>
</evidence>
<reference evidence="2 4" key="1">
    <citation type="submission" date="2015-02" db="EMBL/GenBank/DDBJ databases">
        <title>Two Pseudomonas sp. nov. isolated from raw milk.</title>
        <authorList>
            <person name="Wenning M."/>
            <person name="von Neubeck M."/>
            <person name="Huptas C."/>
            <person name="Scherer S."/>
        </authorList>
    </citation>
    <scope>NUCLEOTIDE SEQUENCE [LARGE SCALE GENOMIC DNA]</scope>
    <source>
        <strain evidence="2 4">DSM 14937</strain>
    </source>
</reference>
<accession>A0A0R2ZHK8</accession>
<dbReference type="EMBL" id="JYLK01000007">
    <property type="protein sequence ID" value="KRP60162.1"/>
    <property type="molecule type" value="Genomic_DNA"/>
</dbReference>
<dbReference type="InterPro" id="IPR049945">
    <property type="entry name" value="AAA_22"/>
</dbReference>
<feature type="domain" description="ORC1/DEAH AAA+ ATPase" evidence="1">
    <location>
        <begin position="236"/>
        <end position="358"/>
    </location>
</feature>
<dbReference type="RefSeq" id="WP_231986790.1">
    <property type="nucleotide sequence ID" value="NZ_JYLK01000007.1"/>
</dbReference>
<name>A0A0R2ZHK8_9PSED</name>
<dbReference type="Proteomes" id="UP000052019">
    <property type="component" value="Unassembled WGS sequence"/>
</dbReference>
<dbReference type="InterPro" id="IPR027417">
    <property type="entry name" value="P-loop_NTPase"/>
</dbReference>
<dbReference type="Pfam" id="PF13401">
    <property type="entry name" value="AAA_22"/>
    <property type="match status" value="1"/>
</dbReference>
<dbReference type="GO" id="GO:0016887">
    <property type="term" value="F:ATP hydrolysis activity"/>
    <property type="evidence" value="ECO:0007669"/>
    <property type="project" value="InterPro"/>
</dbReference>
<keyword evidence="5" id="KW-1185">Reference proteome</keyword>